<evidence type="ECO:0000256" key="1">
    <source>
        <dbReference type="SAM" id="Phobius"/>
    </source>
</evidence>
<dbReference type="AlphaFoldDB" id="A9WQI0"/>
<feature type="transmembrane region" description="Helical" evidence="1">
    <location>
        <begin position="12"/>
        <end position="35"/>
    </location>
</feature>
<organism evidence="2 3">
    <name type="scientific">Renibacterium salmoninarum (strain ATCC 33209 / DSM 20767 / JCM 11484 / NBRC 15589 / NCIMB 2235)</name>
    <dbReference type="NCBI Taxonomy" id="288705"/>
    <lineage>
        <taxon>Bacteria</taxon>
        <taxon>Bacillati</taxon>
        <taxon>Actinomycetota</taxon>
        <taxon>Actinomycetes</taxon>
        <taxon>Micrococcales</taxon>
        <taxon>Micrococcaceae</taxon>
        <taxon>Renibacterium</taxon>
    </lineage>
</organism>
<accession>A9WQI0</accession>
<evidence type="ECO:0000313" key="2">
    <source>
        <dbReference type="EMBL" id="ABY22550.1"/>
    </source>
</evidence>
<dbReference type="HOGENOM" id="CLU_1577243_0_0_11"/>
<dbReference type="EMBL" id="CP000910">
    <property type="protein sequence ID" value="ABY22550.1"/>
    <property type="molecule type" value="Genomic_DNA"/>
</dbReference>
<reference evidence="3" key="1">
    <citation type="journal article" date="2008" name="J. Bacteriol.">
        <title>Genome sequence of the fish pathogen Renibacterium salmoninarum suggests reductive evolution away from an environmental Arthrobacter ancestor.</title>
        <authorList>
            <person name="Wiens G.D."/>
            <person name="Rockey D.D."/>
            <person name="Wu Z."/>
            <person name="Chang J."/>
            <person name="Levy R."/>
            <person name="Crane S."/>
            <person name="Chen D.S."/>
            <person name="Capri G.R."/>
            <person name="Burnett J.R."/>
            <person name="Sudheesh P.S."/>
            <person name="Schipma M.J."/>
            <person name="Burd H."/>
            <person name="Bhattacharyya A."/>
            <person name="Rhodes L.D."/>
            <person name="Kaul R."/>
            <person name="Strom M.S."/>
        </authorList>
    </citation>
    <scope>NUCLEOTIDE SEQUENCE [LARGE SCALE GENOMIC DNA]</scope>
    <source>
        <strain evidence="3">ATCC 33209 / DSM 20767 / JCM 11484 / NBRC 15589 / NCIMB 2235</strain>
    </source>
</reference>
<name>A9WQI0_RENSM</name>
<protein>
    <submittedName>
        <fullName evidence="2">Uncharacterized protein</fullName>
    </submittedName>
</protein>
<dbReference type="Proteomes" id="UP000002007">
    <property type="component" value="Chromosome"/>
</dbReference>
<proteinExistence type="predicted"/>
<keyword evidence="3" id="KW-1185">Reference proteome</keyword>
<dbReference type="KEGG" id="rsa:RSal33209_0803"/>
<keyword evidence="1" id="KW-1133">Transmembrane helix</keyword>
<gene>
    <name evidence="2" type="ordered locus">RSal33209_0803</name>
</gene>
<keyword evidence="1" id="KW-0472">Membrane</keyword>
<sequence>MFTFFIFKFSLAALLLAYFIHFFLVKSAIFIGIYLKLINDPTKNKAHLVLAVMPHVESQLNLEGVWPPLCQVTRPCSRPLYPYPSAGDSENITGRLAVAQIGLIDPYLSPYFQRICYRIRRSTNRRKYQTRPTSARHLGAYCRRQARYHRELFGIICFIPRIRCRGASS</sequence>
<evidence type="ECO:0000313" key="3">
    <source>
        <dbReference type="Proteomes" id="UP000002007"/>
    </source>
</evidence>
<keyword evidence="1" id="KW-0812">Transmembrane</keyword>